<dbReference type="Proteomes" id="UP000760860">
    <property type="component" value="Unassembled WGS sequence"/>
</dbReference>
<gene>
    <name evidence="1" type="ORF">PC113_g22751</name>
    <name evidence="2" type="ORF">PC115_g22770</name>
    <name evidence="3" type="ORF">PC117_g25408</name>
    <name evidence="4" type="ORF">PC118_g19175</name>
    <name evidence="5" type="ORF">PC129_g22380</name>
</gene>
<name>A0A8T1F6Q6_9STRA</name>
<proteinExistence type="predicted"/>
<dbReference type="EMBL" id="RCMV01002062">
    <property type="protein sequence ID" value="KAG3204783.1"/>
    <property type="molecule type" value="Genomic_DNA"/>
</dbReference>
<dbReference type="EMBL" id="RCML01001016">
    <property type="protein sequence ID" value="KAG2966448.1"/>
    <property type="molecule type" value="Genomic_DNA"/>
</dbReference>
<evidence type="ECO:0000313" key="3">
    <source>
        <dbReference type="EMBL" id="KAG2886223.1"/>
    </source>
</evidence>
<protein>
    <submittedName>
        <fullName evidence="4">Uncharacterized protein</fullName>
    </submittedName>
</protein>
<dbReference type="Proteomes" id="UP000736787">
    <property type="component" value="Unassembled WGS sequence"/>
</dbReference>
<evidence type="ECO:0000313" key="4">
    <source>
        <dbReference type="EMBL" id="KAG2966448.1"/>
    </source>
</evidence>
<evidence type="ECO:0000313" key="2">
    <source>
        <dbReference type="EMBL" id="KAG2879513.1"/>
    </source>
</evidence>
<accession>A0A8T1F6Q6</accession>
<comment type="caution">
    <text evidence="4">The sequence shown here is derived from an EMBL/GenBank/DDBJ whole genome shotgun (WGS) entry which is preliminary data.</text>
</comment>
<evidence type="ECO:0000313" key="5">
    <source>
        <dbReference type="EMBL" id="KAG3204783.1"/>
    </source>
</evidence>
<dbReference type="Proteomes" id="UP000735874">
    <property type="component" value="Unassembled WGS sequence"/>
</dbReference>
<sequence length="50" mass="5108">MLTANKGSYGLGALDNFALARMDEASRGQAGLEAVGLILPSPVLMLCIAS</sequence>
<dbReference type="Proteomes" id="UP000697107">
    <property type="component" value="Unassembled WGS sequence"/>
</dbReference>
<dbReference type="AlphaFoldDB" id="A0A8T1F6Q6"/>
<evidence type="ECO:0000313" key="1">
    <source>
        <dbReference type="EMBL" id="KAG2819302.1"/>
    </source>
</evidence>
<dbReference type="EMBL" id="RCMI01001991">
    <property type="protein sequence ID" value="KAG2879513.1"/>
    <property type="molecule type" value="Genomic_DNA"/>
</dbReference>
<organism evidence="4 6">
    <name type="scientific">Phytophthora cactorum</name>
    <dbReference type="NCBI Taxonomy" id="29920"/>
    <lineage>
        <taxon>Eukaryota</taxon>
        <taxon>Sar</taxon>
        <taxon>Stramenopiles</taxon>
        <taxon>Oomycota</taxon>
        <taxon>Peronosporomycetes</taxon>
        <taxon>Peronosporales</taxon>
        <taxon>Peronosporaceae</taxon>
        <taxon>Phytophthora</taxon>
    </lineage>
</organism>
<evidence type="ECO:0000313" key="6">
    <source>
        <dbReference type="Proteomes" id="UP000697107"/>
    </source>
</evidence>
<dbReference type="EMBL" id="RCMG01001824">
    <property type="protein sequence ID" value="KAG2819302.1"/>
    <property type="molecule type" value="Genomic_DNA"/>
</dbReference>
<dbReference type="EMBL" id="RCMK01001962">
    <property type="protein sequence ID" value="KAG2886223.1"/>
    <property type="molecule type" value="Genomic_DNA"/>
</dbReference>
<dbReference type="Proteomes" id="UP000774804">
    <property type="component" value="Unassembled WGS sequence"/>
</dbReference>
<reference evidence="4" key="1">
    <citation type="submission" date="2018-10" db="EMBL/GenBank/DDBJ databases">
        <title>Effector identification in a new, highly contiguous assembly of the strawberry crown rot pathogen Phytophthora cactorum.</title>
        <authorList>
            <person name="Armitage A.D."/>
            <person name="Nellist C.F."/>
            <person name="Bates H."/>
            <person name="Vickerstaff R.J."/>
            <person name="Harrison R.J."/>
        </authorList>
    </citation>
    <scope>NUCLEOTIDE SEQUENCE</scope>
    <source>
        <strain evidence="1">15-7</strain>
        <strain evidence="2">4032</strain>
        <strain evidence="3">4040</strain>
        <strain evidence="4">P415</strain>
        <strain evidence="5">P421</strain>
    </source>
</reference>